<dbReference type="Proteomes" id="UP000286716">
    <property type="component" value="Unassembled WGS sequence"/>
</dbReference>
<gene>
    <name evidence="2" type="ORF">DMA12_11130</name>
</gene>
<sequence>MQKKNIPDAGGPAFYSLADAAWILGIDRNEIHRAIRVGSLRAERRRTRLVIPAAELRRVLDGGAR</sequence>
<comment type="caution">
    <text evidence="2">The sequence shown here is derived from an EMBL/GenBank/DDBJ whole genome shotgun (WGS) entry which is preliminary data.</text>
</comment>
<accession>A0A428WTD4</accession>
<evidence type="ECO:0000259" key="1">
    <source>
        <dbReference type="Pfam" id="PF12728"/>
    </source>
</evidence>
<dbReference type="OrthoDB" id="3699088at2"/>
<organism evidence="2 3">
    <name type="scientific">Amycolatopsis balhimycina DSM 5908</name>
    <dbReference type="NCBI Taxonomy" id="1081091"/>
    <lineage>
        <taxon>Bacteria</taxon>
        <taxon>Bacillati</taxon>
        <taxon>Actinomycetota</taxon>
        <taxon>Actinomycetes</taxon>
        <taxon>Pseudonocardiales</taxon>
        <taxon>Pseudonocardiaceae</taxon>
        <taxon>Amycolatopsis</taxon>
    </lineage>
</organism>
<dbReference type="RefSeq" id="WP_020638082.1">
    <property type="nucleotide sequence ID" value="NZ_QHHU01000013.1"/>
</dbReference>
<reference evidence="2 3" key="1">
    <citation type="submission" date="2018-05" db="EMBL/GenBank/DDBJ databases">
        <title>Evolution of GPA BGCs.</title>
        <authorList>
            <person name="Waglechner N."/>
            <person name="Wright G.D."/>
        </authorList>
    </citation>
    <scope>NUCLEOTIDE SEQUENCE [LARGE SCALE GENOMIC DNA]</scope>
    <source>
        <strain evidence="2 3">DSM 5908</strain>
    </source>
</reference>
<dbReference type="GO" id="GO:0003677">
    <property type="term" value="F:DNA binding"/>
    <property type="evidence" value="ECO:0007669"/>
    <property type="project" value="UniProtKB-KW"/>
</dbReference>
<dbReference type="EMBL" id="QHHU01000013">
    <property type="protein sequence ID" value="RSM46341.1"/>
    <property type="molecule type" value="Genomic_DNA"/>
</dbReference>
<evidence type="ECO:0000313" key="3">
    <source>
        <dbReference type="Proteomes" id="UP000286716"/>
    </source>
</evidence>
<feature type="domain" description="Helix-turn-helix" evidence="1">
    <location>
        <begin position="14"/>
        <end position="61"/>
    </location>
</feature>
<name>A0A428WTD4_AMYBA</name>
<keyword evidence="3" id="KW-1185">Reference proteome</keyword>
<keyword evidence="2" id="KW-0238">DNA-binding</keyword>
<dbReference type="InterPro" id="IPR041657">
    <property type="entry name" value="HTH_17"/>
</dbReference>
<dbReference type="AlphaFoldDB" id="A0A428WTD4"/>
<proteinExistence type="predicted"/>
<protein>
    <submittedName>
        <fullName evidence="2">DNA-binding protein</fullName>
    </submittedName>
</protein>
<dbReference type="Pfam" id="PF12728">
    <property type="entry name" value="HTH_17"/>
    <property type="match status" value="1"/>
</dbReference>
<evidence type="ECO:0000313" key="2">
    <source>
        <dbReference type="EMBL" id="RSM46341.1"/>
    </source>
</evidence>